<dbReference type="Gene3D" id="3.40.50.300">
    <property type="entry name" value="P-loop containing nucleotide triphosphate hydrolases"/>
    <property type="match status" value="1"/>
</dbReference>
<protein>
    <submittedName>
        <fullName evidence="2">GTP-binding protein TypA/BipA</fullName>
    </submittedName>
</protein>
<dbReference type="NCBIfam" id="TIGR01394">
    <property type="entry name" value="TypA_BipA"/>
    <property type="match status" value="1"/>
</dbReference>
<dbReference type="PROSITE" id="PS51722">
    <property type="entry name" value="G_TR_2"/>
    <property type="match status" value="1"/>
</dbReference>
<proteinExistence type="predicted"/>
<dbReference type="STRING" id="105231.A0A1Y1IML1"/>
<dbReference type="Gene3D" id="3.30.70.870">
    <property type="entry name" value="Elongation Factor G (Translational Gtpase), domain 3"/>
    <property type="match status" value="1"/>
</dbReference>
<dbReference type="EMBL" id="DF237623">
    <property type="protein sequence ID" value="GAQ90689.1"/>
    <property type="molecule type" value="Genomic_DNA"/>
</dbReference>
<gene>
    <name evidence="2" type="ORF">KFL_006740030</name>
</gene>
<dbReference type="FunFam" id="3.30.70.240:FF:000002">
    <property type="entry name" value="GTP-binding protein TypA"/>
    <property type="match status" value="1"/>
</dbReference>
<evidence type="ECO:0000259" key="1">
    <source>
        <dbReference type="PROSITE" id="PS51722"/>
    </source>
</evidence>
<dbReference type="PRINTS" id="PR00315">
    <property type="entry name" value="ELONGATNFCT"/>
</dbReference>
<dbReference type="InterPro" id="IPR035651">
    <property type="entry name" value="BipA_V"/>
</dbReference>
<dbReference type="Gene3D" id="3.30.70.240">
    <property type="match status" value="1"/>
</dbReference>
<dbReference type="Pfam" id="PF00679">
    <property type="entry name" value="EFG_C"/>
    <property type="match status" value="1"/>
</dbReference>
<dbReference type="GO" id="GO:0003924">
    <property type="term" value="F:GTPase activity"/>
    <property type="evidence" value="ECO:0000318"/>
    <property type="project" value="GO_Central"/>
</dbReference>
<dbReference type="PROSITE" id="PS00301">
    <property type="entry name" value="G_TR_1"/>
    <property type="match status" value="1"/>
</dbReference>
<dbReference type="InterPro" id="IPR005225">
    <property type="entry name" value="Small_GTP-bd"/>
</dbReference>
<reference evidence="2 3" key="1">
    <citation type="journal article" date="2014" name="Nat. Commun.">
        <title>Klebsormidium flaccidum genome reveals primary factors for plant terrestrial adaptation.</title>
        <authorList>
            <person name="Hori K."/>
            <person name="Maruyama F."/>
            <person name="Fujisawa T."/>
            <person name="Togashi T."/>
            <person name="Yamamoto N."/>
            <person name="Seo M."/>
            <person name="Sato S."/>
            <person name="Yamada T."/>
            <person name="Mori H."/>
            <person name="Tajima N."/>
            <person name="Moriyama T."/>
            <person name="Ikeuchi M."/>
            <person name="Watanabe M."/>
            <person name="Wada H."/>
            <person name="Kobayashi K."/>
            <person name="Saito M."/>
            <person name="Masuda T."/>
            <person name="Sasaki-Sekimoto Y."/>
            <person name="Mashiguchi K."/>
            <person name="Awai K."/>
            <person name="Shimojima M."/>
            <person name="Masuda S."/>
            <person name="Iwai M."/>
            <person name="Nobusawa T."/>
            <person name="Narise T."/>
            <person name="Kondo S."/>
            <person name="Saito H."/>
            <person name="Sato R."/>
            <person name="Murakawa M."/>
            <person name="Ihara Y."/>
            <person name="Oshima-Yamada Y."/>
            <person name="Ohtaka K."/>
            <person name="Satoh M."/>
            <person name="Sonobe K."/>
            <person name="Ishii M."/>
            <person name="Ohtani R."/>
            <person name="Kanamori-Sato M."/>
            <person name="Honoki R."/>
            <person name="Miyazaki D."/>
            <person name="Mochizuki H."/>
            <person name="Umetsu J."/>
            <person name="Higashi K."/>
            <person name="Shibata D."/>
            <person name="Kamiya Y."/>
            <person name="Sato N."/>
            <person name="Nakamura Y."/>
            <person name="Tabata S."/>
            <person name="Ida S."/>
            <person name="Kurokawa K."/>
            <person name="Ohta H."/>
        </authorList>
    </citation>
    <scope>NUCLEOTIDE SEQUENCE [LARGE SCALE GENOMIC DNA]</scope>
    <source>
        <strain evidence="2 3">NIES-2285</strain>
    </source>
</reference>
<dbReference type="InterPro" id="IPR009000">
    <property type="entry name" value="Transl_B-barrel_sf"/>
</dbReference>
<dbReference type="CDD" id="cd01891">
    <property type="entry name" value="TypA_BipA"/>
    <property type="match status" value="1"/>
</dbReference>
<dbReference type="InterPro" id="IPR031157">
    <property type="entry name" value="G_TR_CS"/>
</dbReference>
<organism evidence="2 3">
    <name type="scientific">Klebsormidium nitens</name>
    <name type="common">Green alga</name>
    <name type="synonym">Ulothrix nitens</name>
    <dbReference type="NCBI Taxonomy" id="105231"/>
    <lineage>
        <taxon>Eukaryota</taxon>
        <taxon>Viridiplantae</taxon>
        <taxon>Streptophyta</taxon>
        <taxon>Klebsormidiophyceae</taxon>
        <taxon>Klebsormidiales</taxon>
        <taxon>Klebsormidiaceae</taxon>
        <taxon>Klebsormidium</taxon>
    </lineage>
</organism>
<dbReference type="GO" id="GO:0005829">
    <property type="term" value="C:cytosol"/>
    <property type="evidence" value="ECO:0000318"/>
    <property type="project" value="GO_Central"/>
</dbReference>
<keyword evidence="3" id="KW-1185">Reference proteome</keyword>
<dbReference type="GO" id="GO:1990904">
    <property type="term" value="C:ribonucleoprotein complex"/>
    <property type="evidence" value="ECO:0000318"/>
    <property type="project" value="GO_Central"/>
</dbReference>
<evidence type="ECO:0000313" key="2">
    <source>
        <dbReference type="EMBL" id="GAQ90689.1"/>
    </source>
</evidence>
<dbReference type="GO" id="GO:0005525">
    <property type="term" value="F:GTP binding"/>
    <property type="evidence" value="ECO:0007669"/>
    <property type="project" value="InterPro"/>
</dbReference>
<dbReference type="Gene3D" id="2.40.50.250">
    <property type="entry name" value="bipa protein"/>
    <property type="match status" value="1"/>
</dbReference>
<dbReference type="InterPro" id="IPR006298">
    <property type="entry name" value="BipA"/>
</dbReference>
<sequence>MAAIHLLRAAARQLLNAKRLPPWKPLAPASSNATTTFKTLFDYGPHATARARFSQLVFGRSYSSVAAAVPEADDQSGSESASVRGPEGIRCFAIIAHVDHGKTTLLDQLLKQVGDSLTTERVMDSMSLEKERGITIAAKYTSLPYKGYTLNAVDTPGHADFGGEVERVLDMVDGAVLLVDATEGPLAQTKFVLSKALRRGLRPLVLFNKVDRPTVTAQRCSEVESELFDLFALLGATDEQLDFPVLYASAKEGWVTARLPSAADPLRPEERVMDPLLDSILQNVPPPAGDPGGPFKMLVSMTERDPFLGRILTGRIASGRVRVNDRVHALALKGDGSPHDDGRVTKILKRLGGLGRVTMTEAGAGDIVSIAGLERAGVTDTVAAVEVNEALPATPIDVPTIKMVMGVNDSPLGGRDGTHVTGSKIGERLMSEAENNVSIVVSAIEGGAESYEVQGRGELQLGVLIETMRREGFEMSISPPAVLLQTGERGEKLEPIEEVVVEVDVPYMGMVIEALTLRKGELEEMLPDGAGPGRARLVFTCPSRGLLGYRSVFTTDTHGTGVMHRAFREYGPWRGGLDRVRKGALVSMAQGPSTAHALGSLESRGVLFIAPQEDCYDGMIIGEHSRGEDLEVNPVRAKQLSNMRASGTDEKVRLQPPRAMTLEEAIGYVAADELIEVTPKSVRLRKKYLNSSQRKNSKRRESS</sequence>
<dbReference type="InterPro" id="IPR027417">
    <property type="entry name" value="P-loop_NTPase"/>
</dbReference>
<dbReference type="OMA" id="MSMLFTI"/>
<dbReference type="PANTHER" id="PTHR42908">
    <property type="entry name" value="TRANSLATION ELONGATION FACTOR-RELATED"/>
    <property type="match status" value="1"/>
</dbReference>
<dbReference type="InterPro" id="IPR047042">
    <property type="entry name" value="BipA_II"/>
</dbReference>
<name>A0A1Y1IML1_KLENI</name>
<dbReference type="FunFam" id="2.40.50.250:FF:000001">
    <property type="entry name" value="GTP-binding protein TypA"/>
    <property type="match status" value="1"/>
</dbReference>
<dbReference type="OrthoDB" id="364892at2759"/>
<evidence type="ECO:0000313" key="3">
    <source>
        <dbReference type="Proteomes" id="UP000054558"/>
    </source>
</evidence>
<feature type="domain" description="Tr-type G" evidence="1">
    <location>
        <begin position="87"/>
        <end position="288"/>
    </location>
</feature>
<dbReference type="SUPFAM" id="SSF52540">
    <property type="entry name" value="P-loop containing nucleoside triphosphate hydrolases"/>
    <property type="match status" value="1"/>
</dbReference>
<dbReference type="AlphaFoldDB" id="A0A1Y1IML1"/>
<dbReference type="Proteomes" id="UP000054558">
    <property type="component" value="Unassembled WGS sequence"/>
</dbReference>
<dbReference type="InterPro" id="IPR000640">
    <property type="entry name" value="EFG_V-like"/>
</dbReference>
<dbReference type="PANTHER" id="PTHR42908:SF8">
    <property type="entry name" value="TR-TYPE G DOMAIN-CONTAINING PROTEIN"/>
    <property type="match status" value="1"/>
</dbReference>
<dbReference type="Gene3D" id="2.40.30.10">
    <property type="entry name" value="Translation factors"/>
    <property type="match status" value="1"/>
</dbReference>
<dbReference type="InterPro" id="IPR047041">
    <property type="entry name" value="BipA_GTP-bd_dom"/>
</dbReference>
<dbReference type="Pfam" id="PF21018">
    <property type="entry name" value="BipA_C"/>
    <property type="match status" value="1"/>
</dbReference>
<accession>A0A1Y1IML1</accession>
<dbReference type="NCBIfam" id="TIGR00231">
    <property type="entry name" value="small_GTP"/>
    <property type="match status" value="1"/>
</dbReference>
<dbReference type="Pfam" id="PF00009">
    <property type="entry name" value="GTP_EFTU"/>
    <property type="match status" value="1"/>
</dbReference>
<dbReference type="InterPro" id="IPR042116">
    <property type="entry name" value="TypA/BipA_C"/>
</dbReference>
<dbReference type="InterPro" id="IPR000795">
    <property type="entry name" value="T_Tr_GTP-bd_dom"/>
</dbReference>
<dbReference type="CDD" id="cd03710">
    <property type="entry name" value="BipA_TypA_C"/>
    <property type="match status" value="1"/>
</dbReference>
<dbReference type="InterPro" id="IPR035647">
    <property type="entry name" value="EFG_III/V"/>
</dbReference>
<dbReference type="InterPro" id="IPR048876">
    <property type="entry name" value="BipA_C"/>
</dbReference>
<dbReference type="SUPFAM" id="SSF50447">
    <property type="entry name" value="Translation proteins"/>
    <property type="match status" value="1"/>
</dbReference>
<dbReference type="SUPFAM" id="SSF54980">
    <property type="entry name" value="EF-G C-terminal domain-like"/>
    <property type="match status" value="2"/>
</dbReference>
<dbReference type="CDD" id="cd03691">
    <property type="entry name" value="BipA_TypA_II"/>
    <property type="match status" value="1"/>
</dbReference>